<dbReference type="EMBL" id="POUA01000006">
    <property type="protein sequence ID" value="PZG56346.1"/>
    <property type="molecule type" value="Genomic_DNA"/>
</dbReference>
<organism evidence="1 2">
    <name type="scientific">Spongiactinospora gelatinilytica</name>
    <dbReference type="NCBI Taxonomy" id="2666298"/>
    <lineage>
        <taxon>Bacteria</taxon>
        <taxon>Bacillati</taxon>
        <taxon>Actinomycetota</taxon>
        <taxon>Actinomycetes</taxon>
        <taxon>Streptosporangiales</taxon>
        <taxon>Streptosporangiaceae</taxon>
        <taxon>Spongiactinospora</taxon>
    </lineage>
</organism>
<reference evidence="1 2" key="1">
    <citation type="submission" date="2018-01" db="EMBL/GenBank/DDBJ databases">
        <title>Draft genome sequence of Sphaerisporangium sp. 7K107.</title>
        <authorList>
            <person name="Sahin N."/>
            <person name="Saygin H."/>
            <person name="Ay H."/>
        </authorList>
    </citation>
    <scope>NUCLEOTIDE SEQUENCE [LARGE SCALE GENOMIC DNA]</scope>
    <source>
        <strain evidence="1 2">7K107</strain>
    </source>
</reference>
<dbReference type="AlphaFoldDB" id="A0A2W2H2P7"/>
<gene>
    <name evidence="1" type="ORF">C1I98_01575</name>
</gene>
<protein>
    <submittedName>
        <fullName evidence="1">Uncharacterized protein</fullName>
    </submittedName>
</protein>
<evidence type="ECO:0000313" key="2">
    <source>
        <dbReference type="Proteomes" id="UP000248544"/>
    </source>
</evidence>
<proteinExistence type="predicted"/>
<dbReference type="Proteomes" id="UP000248544">
    <property type="component" value="Unassembled WGS sequence"/>
</dbReference>
<sequence>MNDEFAPRREWLSRQLNLLPAKQADQLARKVWQDDHYWSVHFEMAVGAALRQAGLNAVYDHLWGRQTPDWTVMAATGEPLCLVEVYTASPPQRTYRSMRAWHQVTQQFKKIPIGVVLTLESTGSPIDPPDSKEAKRLAREVERALSSVLCPPRITTSLGLTFLVLADRYGRQIPSPFGLRACFEPPSSIAGQVSAAQIVPGVREKISKYRRIVDEHDLPLVVAVGAHPFTGLTLRELDDFLAGEMSMTFQFNIGDGYIGSSTFPSSRWDIPSELSGLLWVDNLFPFEATGRPNSTAQRPMPAMLASLNIQK</sequence>
<accession>A0A2W2H2P7</accession>
<keyword evidence="2" id="KW-1185">Reference proteome</keyword>
<comment type="caution">
    <text evidence="1">The sequence shown here is derived from an EMBL/GenBank/DDBJ whole genome shotgun (WGS) entry which is preliminary data.</text>
</comment>
<name>A0A2W2H2P7_9ACTN</name>
<evidence type="ECO:0000313" key="1">
    <source>
        <dbReference type="EMBL" id="PZG56346.1"/>
    </source>
</evidence>